<proteinExistence type="predicted"/>
<evidence type="ECO:0000313" key="1">
    <source>
        <dbReference type="EMBL" id="NEN78585.1"/>
    </source>
</evidence>
<protein>
    <submittedName>
        <fullName evidence="1">Uncharacterized protein</fullName>
    </submittedName>
</protein>
<dbReference type="AlphaFoldDB" id="A0A6P0HLS5"/>
<dbReference type="Proteomes" id="UP000468687">
    <property type="component" value="Unassembled WGS sequence"/>
</dbReference>
<gene>
    <name evidence="1" type="ORF">G3T38_09870</name>
</gene>
<keyword evidence="2" id="KW-1185">Reference proteome</keyword>
<comment type="caution">
    <text evidence="1">The sequence shown here is derived from an EMBL/GenBank/DDBJ whole genome shotgun (WGS) entry which is preliminary data.</text>
</comment>
<evidence type="ECO:0000313" key="2">
    <source>
        <dbReference type="Proteomes" id="UP000468687"/>
    </source>
</evidence>
<dbReference type="EMBL" id="JAAGXA010000006">
    <property type="protein sequence ID" value="NEN78585.1"/>
    <property type="molecule type" value="Genomic_DNA"/>
</dbReference>
<sequence length="209" mass="21836">MGVGVTQTVLRGIEAGTSHAGLTLGEIQRLAALLSLPHGQLLTAPTVTEPAAGPAGPPTAAEHRERAVKLVSALLIEINRTIPEQTLVELAEVSLSELDAVLGELESRLSAAGLCVRIVHGGAFIRSVDGSLDRDSALVTWRWHLGRDSLNMGQEKLLQKLARGAGLKNLGNDERVRGAALVNAGILTTTCSDGFALAEDASFSLHGSQ</sequence>
<organism evidence="1 2">
    <name type="scientific">Nocardioides zeae</name>
    <dbReference type="NCBI Taxonomy" id="1457234"/>
    <lineage>
        <taxon>Bacteria</taxon>
        <taxon>Bacillati</taxon>
        <taxon>Actinomycetota</taxon>
        <taxon>Actinomycetes</taxon>
        <taxon>Propionibacteriales</taxon>
        <taxon>Nocardioidaceae</taxon>
        <taxon>Nocardioides</taxon>
    </lineage>
</organism>
<accession>A0A6P0HLS5</accession>
<name>A0A6P0HLS5_9ACTN</name>
<reference evidence="1 2" key="1">
    <citation type="journal article" date="2014" name="Int. J. Syst. Evol. Microbiol.">
        <title>Nocardioides zeae sp. nov., isolated from the stem of Zea mays.</title>
        <authorList>
            <person name="Glaeser S.P."/>
            <person name="McInroy J.A."/>
            <person name="Busse H.J."/>
            <person name="Kampfer P."/>
        </authorList>
    </citation>
    <scope>NUCLEOTIDE SEQUENCE [LARGE SCALE GENOMIC DNA]</scope>
    <source>
        <strain evidence="1 2">JCM 30728</strain>
    </source>
</reference>